<reference evidence="2" key="1">
    <citation type="submission" date="2014-03" db="EMBL/GenBank/DDBJ databases">
        <authorList>
            <person name="Casaregola S."/>
        </authorList>
    </citation>
    <scope>NUCLEOTIDE SEQUENCE [LARGE SCALE GENOMIC DNA]</scope>
    <source>
        <strain evidence="2">CLIB 918</strain>
    </source>
</reference>
<sequence>MAKKKTSNKKKKAIKAARSKQHQSQNAAAEQKEEQLFNDPITSSTAATQPPVDPTSLLPKESLDFTSIPASGLEDWLKAHKILGLDFLVFEPISEDGGPVVSSTSDETLGPTLAHARRIYVELFYIFFVDENTKSDFSEYDRNQNESWELGIYLRCIDLAFGTVENLVQISTHRLAICTGDTVHPKGTELSTLVATRQTMADIAEFMITIRTPLSGYEPESSISTNNENNNDNKDASQNKLESPNKVFKYEPQEFEDPFSSTNSTEDLVLSLKGHNEVQALRDLLRYLQPDESKALLNTIAFDLLLDQGGSAAAKKKKRRNRVNPFSYQNLVDNCLRKSVYRDYLNNLHQSHEGKTFLQTIENIKRRDESGNPMDPAMLIDTSAIKPYNLVNALMLIDDMEFWTSLQLVKTKMGLINSFKTSLLTAESTIDYC</sequence>
<name>A0A0J9XAQ8_GEOCN</name>
<feature type="compositionally biased region" description="Basic residues" evidence="1">
    <location>
        <begin position="1"/>
        <end position="21"/>
    </location>
</feature>
<accession>A0A0J9XAQ8</accession>
<evidence type="ECO:0000313" key="2">
    <source>
        <dbReference type="EMBL" id="CDO54353.1"/>
    </source>
</evidence>
<dbReference type="Proteomes" id="UP000242525">
    <property type="component" value="Unassembled WGS sequence"/>
</dbReference>
<dbReference type="AlphaFoldDB" id="A0A0J9XAQ8"/>
<protein>
    <submittedName>
        <fullName evidence="2">Uncharacterized protein</fullName>
    </submittedName>
</protein>
<evidence type="ECO:0000256" key="1">
    <source>
        <dbReference type="SAM" id="MobiDB-lite"/>
    </source>
</evidence>
<keyword evidence="3" id="KW-1185">Reference proteome</keyword>
<organism evidence="2 3">
    <name type="scientific">Geotrichum candidum</name>
    <name type="common">Oospora lactis</name>
    <name type="synonym">Dipodascus geotrichum</name>
    <dbReference type="NCBI Taxonomy" id="1173061"/>
    <lineage>
        <taxon>Eukaryota</taxon>
        <taxon>Fungi</taxon>
        <taxon>Dikarya</taxon>
        <taxon>Ascomycota</taxon>
        <taxon>Saccharomycotina</taxon>
        <taxon>Dipodascomycetes</taxon>
        <taxon>Dipodascales</taxon>
        <taxon>Dipodascaceae</taxon>
        <taxon>Geotrichum</taxon>
    </lineage>
</organism>
<gene>
    <name evidence="2" type="ORF">BN980_GECA07s03420g</name>
</gene>
<dbReference type="EMBL" id="CCBN010000007">
    <property type="protein sequence ID" value="CDO54353.1"/>
    <property type="molecule type" value="Genomic_DNA"/>
</dbReference>
<feature type="region of interest" description="Disordered" evidence="1">
    <location>
        <begin position="217"/>
        <end position="243"/>
    </location>
</feature>
<evidence type="ECO:0000313" key="3">
    <source>
        <dbReference type="Proteomes" id="UP000242525"/>
    </source>
</evidence>
<proteinExistence type="predicted"/>
<comment type="caution">
    <text evidence="2">The sequence shown here is derived from an EMBL/GenBank/DDBJ whole genome shotgun (WGS) entry which is preliminary data.</text>
</comment>
<feature type="region of interest" description="Disordered" evidence="1">
    <location>
        <begin position="1"/>
        <end position="58"/>
    </location>
</feature>